<accession>A0A481YP16</accession>
<organism evidence="1">
    <name type="scientific">Pithovirus LCDPAC02</name>
    <dbReference type="NCBI Taxonomy" id="2506601"/>
    <lineage>
        <taxon>Viruses</taxon>
        <taxon>Pithoviruses</taxon>
    </lineage>
</organism>
<reference evidence="1" key="1">
    <citation type="journal article" date="2019" name="MBio">
        <title>Virus Genomes from Deep Sea Sediments Expand the Ocean Megavirome and Support Independent Origins of Viral Gigantism.</title>
        <authorList>
            <person name="Backstrom D."/>
            <person name="Yutin N."/>
            <person name="Jorgensen S.L."/>
            <person name="Dharamshi J."/>
            <person name="Homa F."/>
            <person name="Zaremba-Niedwiedzka K."/>
            <person name="Spang A."/>
            <person name="Wolf Y.I."/>
            <person name="Koonin E.V."/>
            <person name="Ettema T.J."/>
        </authorList>
    </citation>
    <scope>NUCLEOTIDE SEQUENCE</scope>
</reference>
<protein>
    <submittedName>
        <fullName evidence="1">Uncharacterized protein</fullName>
    </submittedName>
</protein>
<sequence>MYYCDYNHNYYDLFTEEECYIIHFIIKDILYNIFKILKMKEYDEQDIRSIVLYENKYKIYLFVNMKNIKMRLTFKNNITKCKIKYENCKKIYTNIEYNINDKFEQMKKISNIDYINSVKFSIIFYNKREISFVIAELCSKRIIKQLRVNLYESNLNIILNNYLSDFLNV</sequence>
<name>A0A481YP16_9VIRU</name>
<proteinExistence type="predicted"/>
<evidence type="ECO:0000313" key="1">
    <source>
        <dbReference type="EMBL" id="QBK84879.1"/>
    </source>
</evidence>
<gene>
    <name evidence="1" type="ORF">LCDPAC02_00780</name>
</gene>
<dbReference type="EMBL" id="MK500299">
    <property type="protein sequence ID" value="QBK84879.1"/>
    <property type="molecule type" value="Genomic_DNA"/>
</dbReference>